<dbReference type="AlphaFoldDB" id="A0A9W9F1S2"/>
<feature type="transmembrane region" description="Helical" evidence="7">
    <location>
        <begin position="118"/>
        <end position="136"/>
    </location>
</feature>
<feature type="transmembrane region" description="Helical" evidence="7">
    <location>
        <begin position="148"/>
        <end position="169"/>
    </location>
</feature>
<feature type="transmembrane region" description="Helical" evidence="7">
    <location>
        <begin position="408"/>
        <end position="429"/>
    </location>
</feature>
<evidence type="ECO:0000256" key="7">
    <source>
        <dbReference type="SAM" id="Phobius"/>
    </source>
</evidence>
<dbReference type="InterPro" id="IPR020846">
    <property type="entry name" value="MFS_dom"/>
</dbReference>
<feature type="transmembrane region" description="Helical" evidence="7">
    <location>
        <begin position="345"/>
        <end position="364"/>
    </location>
</feature>
<feature type="transmembrane region" description="Helical" evidence="7">
    <location>
        <begin position="21"/>
        <end position="46"/>
    </location>
</feature>
<evidence type="ECO:0000256" key="1">
    <source>
        <dbReference type="ARBA" id="ARBA00004141"/>
    </source>
</evidence>
<dbReference type="Proteomes" id="UP001141434">
    <property type="component" value="Unassembled WGS sequence"/>
</dbReference>
<feature type="domain" description="Major facilitator superfamily (MFS) profile" evidence="8">
    <location>
        <begin position="22"/>
        <end position="434"/>
    </location>
</feature>
<sequence>MPSPSVEPAEARRVLKKIDRTILPLLFVTYMLNFMDKIILSSAAVFGLRDDTHLVGQQYSWVSSVFYFGYLVWEYPTTILIACLPTAKYLAANTVFWGAVVALTAACTNFGGLMTLRFFLGMAEATISPAFMYLTSTWYTRDEMPTRVGIWFAGNSIGSLVASLLAFGIGHIEDNVHPWRWMYIVLGLLTFLWAFPIVFLLPDSITKARFLTPEERQIASNRVVTAGTGSTENSHWKFPQVIECLIDPKTWLIFSINLLSQIPNGSMQNFSNIVVESFGFTNLQTTLINIPYSIISASVIYGTGHLSGRFRTINCLLIIAVVLPGVIGSGIIYRRNDLAHGVQLFAYFLLSTCPAAMPLTMALVQSNYRGVTKKMTVTALLFVAYCTGNIAGPHLFRETEAPTYATAFEAIMICYALIILLVLVLRFYLQWMNRKRTREEGFEGNAGSAGAMVDGKMPSTSTGEVVAESSAAEVQARPEEYEDETDWKTLGFRYRL</sequence>
<dbReference type="PROSITE" id="PS50850">
    <property type="entry name" value="MFS"/>
    <property type="match status" value="1"/>
</dbReference>
<keyword evidence="10" id="KW-1185">Reference proteome</keyword>
<proteinExistence type="inferred from homology"/>
<evidence type="ECO:0000259" key="8">
    <source>
        <dbReference type="PROSITE" id="PS50850"/>
    </source>
</evidence>
<dbReference type="Gene3D" id="1.20.1250.20">
    <property type="entry name" value="MFS general substrate transporter like domains"/>
    <property type="match status" value="2"/>
</dbReference>
<dbReference type="GeneID" id="81396538"/>
<evidence type="ECO:0000256" key="5">
    <source>
        <dbReference type="ARBA" id="ARBA00023136"/>
    </source>
</evidence>
<keyword evidence="2" id="KW-0813">Transport</keyword>
<name>A0A9W9F1S2_9EURO</name>
<evidence type="ECO:0000256" key="3">
    <source>
        <dbReference type="ARBA" id="ARBA00022692"/>
    </source>
</evidence>
<dbReference type="InterPro" id="IPR036259">
    <property type="entry name" value="MFS_trans_sf"/>
</dbReference>
<gene>
    <name evidence="9" type="ORF">NUU61_006842</name>
</gene>
<dbReference type="GO" id="GO:0022857">
    <property type="term" value="F:transmembrane transporter activity"/>
    <property type="evidence" value="ECO:0007669"/>
    <property type="project" value="InterPro"/>
</dbReference>
<dbReference type="PANTHER" id="PTHR43791:SF10">
    <property type="entry name" value="MAJOR FACILITATOR SUPERFAMILY (MFS) PROFILE DOMAIN-CONTAINING PROTEIN"/>
    <property type="match status" value="1"/>
</dbReference>
<keyword evidence="4 7" id="KW-1133">Transmembrane helix</keyword>
<organism evidence="9 10">
    <name type="scientific">Penicillium alfredii</name>
    <dbReference type="NCBI Taxonomy" id="1506179"/>
    <lineage>
        <taxon>Eukaryota</taxon>
        <taxon>Fungi</taxon>
        <taxon>Dikarya</taxon>
        <taxon>Ascomycota</taxon>
        <taxon>Pezizomycotina</taxon>
        <taxon>Eurotiomycetes</taxon>
        <taxon>Eurotiomycetidae</taxon>
        <taxon>Eurotiales</taxon>
        <taxon>Aspergillaceae</taxon>
        <taxon>Penicillium</taxon>
    </lineage>
</organism>
<feature type="transmembrane region" description="Helical" evidence="7">
    <location>
        <begin position="181"/>
        <end position="201"/>
    </location>
</feature>
<feature type="transmembrane region" description="Helical" evidence="7">
    <location>
        <begin position="313"/>
        <end position="333"/>
    </location>
</feature>
<evidence type="ECO:0000256" key="2">
    <source>
        <dbReference type="ARBA" id="ARBA00022448"/>
    </source>
</evidence>
<dbReference type="GO" id="GO:0016020">
    <property type="term" value="C:membrane"/>
    <property type="evidence" value="ECO:0007669"/>
    <property type="project" value="UniProtKB-SubCell"/>
</dbReference>
<evidence type="ECO:0000313" key="10">
    <source>
        <dbReference type="Proteomes" id="UP001141434"/>
    </source>
</evidence>
<feature type="transmembrane region" description="Helical" evidence="7">
    <location>
        <begin position="376"/>
        <end position="396"/>
    </location>
</feature>
<dbReference type="OrthoDB" id="6730379at2759"/>
<reference evidence="9" key="1">
    <citation type="submission" date="2022-11" db="EMBL/GenBank/DDBJ databases">
        <authorList>
            <person name="Petersen C."/>
        </authorList>
    </citation>
    <scope>NUCLEOTIDE SEQUENCE</scope>
    <source>
        <strain evidence="9">IBT 34128</strain>
    </source>
</reference>
<keyword evidence="3 7" id="KW-0812">Transmembrane</keyword>
<protein>
    <submittedName>
        <fullName evidence="9">Allantoate permease</fullName>
    </submittedName>
</protein>
<evidence type="ECO:0000313" key="9">
    <source>
        <dbReference type="EMBL" id="KAJ5091972.1"/>
    </source>
</evidence>
<dbReference type="PANTHER" id="PTHR43791">
    <property type="entry name" value="PERMEASE-RELATED"/>
    <property type="match status" value="1"/>
</dbReference>
<comment type="subcellular location">
    <subcellularLocation>
        <location evidence="1">Membrane</location>
        <topology evidence="1">Multi-pass membrane protein</topology>
    </subcellularLocation>
</comment>
<feature type="transmembrane region" description="Helical" evidence="7">
    <location>
        <begin position="94"/>
        <end position="112"/>
    </location>
</feature>
<accession>A0A9W9F1S2</accession>
<comment type="caution">
    <text evidence="9">The sequence shown here is derived from an EMBL/GenBank/DDBJ whole genome shotgun (WGS) entry which is preliminary data.</text>
</comment>
<dbReference type="Pfam" id="PF07690">
    <property type="entry name" value="MFS_1"/>
    <property type="match status" value="1"/>
</dbReference>
<keyword evidence="5 7" id="KW-0472">Membrane</keyword>
<evidence type="ECO:0000256" key="6">
    <source>
        <dbReference type="ARBA" id="ARBA00037968"/>
    </source>
</evidence>
<comment type="similarity">
    <text evidence="6">Belongs to the major facilitator superfamily. Allantoate permease family.</text>
</comment>
<feature type="transmembrane region" description="Helical" evidence="7">
    <location>
        <begin position="66"/>
        <end position="87"/>
    </location>
</feature>
<dbReference type="EMBL" id="JAPMSZ010000009">
    <property type="protein sequence ID" value="KAJ5091972.1"/>
    <property type="molecule type" value="Genomic_DNA"/>
</dbReference>
<dbReference type="RefSeq" id="XP_056510169.1">
    <property type="nucleotide sequence ID" value="XM_056657369.1"/>
</dbReference>
<evidence type="ECO:0000256" key="4">
    <source>
        <dbReference type="ARBA" id="ARBA00022989"/>
    </source>
</evidence>
<dbReference type="SUPFAM" id="SSF103473">
    <property type="entry name" value="MFS general substrate transporter"/>
    <property type="match status" value="1"/>
</dbReference>
<reference evidence="9" key="2">
    <citation type="journal article" date="2023" name="IMA Fungus">
        <title>Comparative genomic study of the Penicillium genus elucidates a diverse pangenome and 15 lateral gene transfer events.</title>
        <authorList>
            <person name="Petersen C."/>
            <person name="Sorensen T."/>
            <person name="Nielsen M.R."/>
            <person name="Sondergaard T.E."/>
            <person name="Sorensen J.L."/>
            <person name="Fitzpatrick D.A."/>
            <person name="Frisvad J.C."/>
            <person name="Nielsen K.L."/>
        </authorList>
    </citation>
    <scope>NUCLEOTIDE SEQUENCE</scope>
    <source>
        <strain evidence="9">IBT 34128</strain>
    </source>
</reference>
<dbReference type="InterPro" id="IPR011701">
    <property type="entry name" value="MFS"/>
</dbReference>
<dbReference type="FunFam" id="1.20.1250.20:FF:000064">
    <property type="entry name" value="MFS allantoate transporter"/>
    <property type="match status" value="1"/>
</dbReference>